<dbReference type="PANTHER" id="PTHR11177:SF144">
    <property type="entry name" value="CHITINASE 5"/>
    <property type="match status" value="1"/>
</dbReference>
<protein>
    <recommendedName>
        <fullName evidence="3">chitinase</fullName>
        <ecNumber evidence="3">3.2.1.14</ecNumber>
    </recommendedName>
</protein>
<evidence type="ECO:0000256" key="5">
    <source>
        <dbReference type="ARBA" id="ARBA00022729"/>
    </source>
</evidence>
<evidence type="ECO:0000256" key="9">
    <source>
        <dbReference type="ARBA" id="ARBA00023277"/>
    </source>
</evidence>
<dbReference type="GO" id="GO:0008843">
    <property type="term" value="F:endochitinase activity"/>
    <property type="evidence" value="ECO:0007669"/>
    <property type="project" value="UniProtKB-EC"/>
</dbReference>
<dbReference type="AlphaFoldDB" id="A0A0G2RLU0"/>
<dbReference type="Pfam" id="PF01607">
    <property type="entry name" value="CBM_14"/>
    <property type="match status" value="1"/>
</dbReference>
<dbReference type="Pfam" id="PF00704">
    <property type="entry name" value="Glyco_hydro_18"/>
    <property type="match status" value="1"/>
</dbReference>
<reference evidence="16" key="1">
    <citation type="submission" date="2014-10" db="EMBL/GenBank/DDBJ databases">
        <title>Transcriptome of Cnaphalocrocis medinalis Guenee.</title>
        <authorList>
            <person name="Xu J.P."/>
            <person name="Yu H.Z."/>
            <person name="Zhang Y."/>
            <person name="Wang W.L."/>
        </authorList>
    </citation>
    <scope>NUCLEOTIDE SEQUENCE</scope>
</reference>
<sequence>MIFPPTSDARRNPKKMASEMGKLMLSLGVLAALFVCFSAGEQRGRVVCYFSNWAVYRPGIGSYGIDDLPAELCTHVVYSFIGVSNMTWGALVLDPELDVDRGGYANFTALKRRHPHLKTQVAVGGWAEGGRKYSALVHDKRRRDSFIRSVIKLIGDYGFDGFDLDWEYPGATDRGGSYSDKDYFFYFVEELRRAFNKVGRGWEITMAVPLAKFRLQEGYHVPELCELVDAIHVMAYDLRGNWAGFADVHSPLYKRPHDQWAYEKLNVNDGLQLWEDMGCPANKLVVGVPFYGRTYTLSQSNNNYNLGTYINKEAGGGEPGQYTGAKGFLAYYEICPVVQDPKSGWTMKWDEHGKVPYAYKGTQWVGYEDPKSLQIKMDWVKSKGYAGVMSWAIDMDDFHGICGRKNDLSLILHENMVNYVVPRPQYNTTPRPEWSRPKSTTADPSEASYSSTPRDTEEMTRPTRPFHRPPPAHPTNQPQRPTAPPKPSSTTPSTMVRPEEVEEVNNEIVKCDQDYIPSKYCNVYYRCIYGKVIRFQCSANTIYNPENSVCDWPENVKKSKCIGLAP</sequence>
<dbReference type="EC" id="3.2.1.14" evidence="3"/>
<evidence type="ECO:0000256" key="1">
    <source>
        <dbReference type="ARBA" id="ARBA00000822"/>
    </source>
</evidence>
<evidence type="ECO:0000313" key="16">
    <source>
        <dbReference type="EMBL" id="AJG44545.1"/>
    </source>
</evidence>
<keyword evidence="8" id="KW-1015">Disulfide bond</keyword>
<comment type="similarity">
    <text evidence="2">Belongs to the glycosyl hydrolase 18 family. Chitinase class II subfamily.</text>
</comment>
<dbReference type="GO" id="GO:0006032">
    <property type="term" value="P:chitin catabolic process"/>
    <property type="evidence" value="ECO:0007669"/>
    <property type="project" value="UniProtKB-KW"/>
</dbReference>
<evidence type="ECO:0000256" key="11">
    <source>
        <dbReference type="ARBA" id="ARBA00023326"/>
    </source>
</evidence>
<dbReference type="SMART" id="SM00636">
    <property type="entry name" value="Glyco_18"/>
    <property type="match status" value="1"/>
</dbReference>
<dbReference type="InterPro" id="IPR029070">
    <property type="entry name" value="Chitinase_insertion_sf"/>
</dbReference>
<dbReference type="FunFam" id="3.20.20.80:FF:000144">
    <property type="entry name" value="Chitinase"/>
    <property type="match status" value="1"/>
</dbReference>
<organism evidence="16">
    <name type="scientific">Cnaphalocrocis medinalis</name>
    <name type="common">Rice leaffolder moth</name>
    <dbReference type="NCBI Taxonomy" id="437488"/>
    <lineage>
        <taxon>Eukaryota</taxon>
        <taxon>Metazoa</taxon>
        <taxon>Ecdysozoa</taxon>
        <taxon>Arthropoda</taxon>
        <taxon>Hexapoda</taxon>
        <taxon>Insecta</taxon>
        <taxon>Pterygota</taxon>
        <taxon>Neoptera</taxon>
        <taxon>Endopterygota</taxon>
        <taxon>Lepidoptera</taxon>
        <taxon>Glossata</taxon>
        <taxon>Ditrysia</taxon>
        <taxon>Pyraloidea</taxon>
        <taxon>Crambidae</taxon>
        <taxon>Pyraustinae</taxon>
        <taxon>Cnaphalocrocis</taxon>
    </lineage>
</organism>
<dbReference type="InterPro" id="IPR002557">
    <property type="entry name" value="Chitin-bd_dom"/>
</dbReference>
<evidence type="ECO:0000256" key="7">
    <source>
        <dbReference type="ARBA" id="ARBA00023024"/>
    </source>
</evidence>
<evidence type="ECO:0000256" key="10">
    <source>
        <dbReference type="ARBA" id="ARBA00023295"/>
    </source>
</evidence>
<dbReference type="SUPFAM" id="SSF54556">
    <property type="entry name" value="Chitinase insertion domain"/>
    <property type="match status" value="1"/>
</dbReference>
<keyword evidence="7" id="KW-0146">Chitin degradation</keyword>
<evidence type="ECO:0000256" key="4">
    <source>
        <dbReference type="ARBA" id="ARBA00022669"/>
    </source>
</evidence>
<dbReference type="InterPro" id="IPR001579">
    <property type="entry name" value="Glyco_hydro_18_chit_AS"/>
</dbReference>
<feature type="domain" description="Chitin-binding type-2" evidence="14">
    <location>
        <begin position="508"/>
        <end position="563"/>
    </location>
</feature>
<keyword evidence="4" id="KW-0147">Chitin-binding</keyword>
<dbReference type="SMART" id="SM00494">
    <property type="entry name" value="ChtBD2"/>
    <property type="match status" value="1"/>
</dbReference>
<feature type="domain" description="GH18" evidence="15">
    <location>
        <begin position="44"/>
        <end position="419"/>
    </location>
</feature>
<dbReference type="FunFam" id="3.10.50.10:FF:000004">
    <property type="entry name" value="Chitinase 5"/>
    <property type="match status" value="1"/>
</dbReference>
<dbReference type="Gene3D" id="2.170.140.10">
    <property type="entry name" value="Chitin binding domain"/>
    <property type="match status" value="1"/>
</dbReference>
<dbReference type="SUPFAM" id="SSF57625">
    <property type="entry name" value="Invertebrate chitin-binding proteins"/>
    <property type="match status" value="1"/>
</dbReference>
<dbReference type="PROSITE" id="PS50940">
    <property type="entry name" value="CHIT_BIND_II"/>
    <property type="match status" value="1"/>
</dbReference>
<dbReference type="GO" id="GO:0005576">
    <property type="term" value="C:extracellular region"/>
    <property type="evidence" value="ECO:0007669"/>
    <property type="project" value="InterPro"/>
</dbReference>
<dbReference type="InterPro" id="IPR011583">
    <property type="entry name" value="Chitinase_II/V-like_cat"/>
</dbReference>
<feature type="compositionally biased region" description="Polar residues" evidence="13">
    <location>
        <begin position="437"/>
        <end position="453"/>
    </location>
</feature>
<keyword evidence="9" id="KW-0119">Carbohydrate metabolism</keyword>
<dbReference type="Gene3D" id="3.20.20.80">
    <property type="entry name" value="Glycosidases"/>
    <property type="match status" value="1"/>
</dbReference>
<keyword evidence="6 12" id="KW-0378">Hydrolase</keyword>
<evidence type="ECO:0000256" key="8">
    <source>
        <dbReference type="ARBA" id="ARBA00023157"/>
    </source>
</evidence>
<evidence type="ECO:0000259" key="15">
    <source>
        <dbReference type="PROSITE" id="PS51910"/>
    </source>
</evidence>
<accession>A0A0G2RLU0</accession>
<dbReference type="PANTHER" id="PTHR11177">
    <property type="entry name" value="CHITINASE"/>
    <property type="match status" value="1"/>
</dbReference>
<keyword evidence="5" id="KW-0732">Signal</keyword>
<dbReference type="PROSITE" id="PS51910">
    <property type="entry name" value="GH18_2"/>
    <property type="match status" value="1"/>
</dbReference>
<dbReference type="InterPro" id="IPR001223">
    <property type="entry name" value="Glyco_hydro18_cat"/>
</dbReference>
<keyword evidence="10 12" id="KW-0326">Glycosidase</keyword>
<dbReference type="InterPro" id="IPR050314">
    <property type="entry name" value="Glycosyl_Hydrlase_18"/>
</dbReference>
<dbReference type="SUPFAM" id="SSF51445">
    <property type="entry name" value="(Trans)glycosidases"/>
    <property type="match status" value="1"/>
</dbReference>
<dbReference type="InterPro" id="IPR017853">
    <property type="entry name" value="GH"/>
</dbReference>
<dbReference type="GO" id="GO:0008061">
    <property type="term" value="F:chitin binding"/>
    <property type="evidence" value="ECO:0007669"/>
    <property type="project" value="UniProtKB-KW"/>
</dbReference>
<name>A0A0G2RLU0_CNAME</name>
<evidence type="ECO:0000256" key="2">
    <source>
        <dbReference type="ARBA" id="ARBA00009121"/>
    </source>
</evidence>
<feature type="region of interest" description="Disordered" evidence="13">
    <location>
        <begin position="423"/>
        <end position="501"/>
    </location>
</feature>
<dbReference type="PROSITE" id="PS01095">
    <property type="entry name" value="GH18_1"/>
    <property type="match status" value="1"/>
</dbReference>
<dbReference type="SMR" id="A0A0G2RLU0"/>
<evidence type="ECO:0000256" key="6">
    <source>
        <dbReference type="ARBA" id="ARBA00022801"/>
    </source>
</evidence>
<dbReference type="GO" id="GO:0000272">
    <property type="term" value="P:polysaccharide catabolic process"/>
    <property type="evidence" value="ECO:0007669"/>
    <property type="project" value="UniProtKB-KW"/>
</dbReference>
<proteinExistence type="evidence at transcript level"/>
<evidence type="ECO:0000259" key="14">
    <source>
        <dbReference type="PROSITE" id="PS50940"/>
    </source>
</evidence>
<evidence type="ECO:0000256" key="3">
    <source>
        <dbReference type="ARBA" id="ARBA00012729"/>
    </source>
</evidence>
<dbReference type="EMBL" id="KP000850">
    <property type="protein sequence ID" value="AJG44545.1"/>
    <property type="molecule type" value="mRNA"/>
</dbReference>
<evidence type="ECO:0000256" key="13">
    <source>
        <dbReference type="SAM" id="MobiDB-lite"/>
    </source>
</evidence>
<dbReference type="Gene3D" id="3.10.50.10">
    <property type="match status" value="1"/>
</dbReference>
<evidence type="ECO:0000256" key="12">
    <source>
        <dbReference type="RuleBase" id="RU000489"/>
    </source>
</evidence>
<dbReference type="InterPro" id="IPR036508">
    <property type="entry name" value="Chitin-bd_dom_sf"/>
</dbReference>
<comment type="catalytic activity">
    <reaction evidence="1">
        <text>Random endo-hydrolysis of N-acetyl-beta-D-glucosaminide (1-&gt;4)-beta-linkages in chitin and chitodextrins.</text>
        <dbReference type="EC" id="3.2.1.14"/>
    </reaction>
</comment>
<keyword evidence="11" id="KW-0624">Polysaccharide degradation</keyword>